<comment type="caution">
    <text evidence="3">The sequence shown here is derived from an EMBL/GenBank/DDBJ whole genome shotgun (WGS) entry which is preliminary data.</text>
</comment>
<dbReference type="SUPFAM" id="SSF51182">
    <property type="entry name" value="RmlC-like cupins"/>
    <property type="match status" value="1"/>
</dbReference>
<evidence type="ECO:0000313" key="3">
    <source>
        <dbReference type="EMBL" id="VZO38847.1"/>
    </source>
</evidence>
<sequence>MTTTDQASELGDVLDAVGPRLRSLRTRRGTSLTELSQTTGISVSTLSRLETGQRRPALELLLPLARAYQVTLDDLVGAPETADPRVHIRPVVHHGVAHVPLTRRVGGQLAAKVILPPVDVVTPPDLQTHEGYEWLYVLSGRLRLILGEHDVVLAEGEVAEFNCRTTPHWFGNPGPGPTELLSIFGPQGERIHVRAAPRRRQG</sequence>
<proteinExistence type="predicted"/>
<dbReference type="Proteomes" id="UP000419743">
    <property type="component" value="Unassembled WGS sequence"/>
</dbReference>
<dbReference type="SUPFAM" id="SSF47413">
    <property type="entry name" value="lambda repressor-like DNA-binding domains"/>
    <property type="match status" value="1"/>
</dbReference>
<dbReference type="Gene3D" id="2.60.120.10">
    <property type="entry name" value="Jelly Rolls"/>
    <property type="match status" value="1"/>
</dbReference>
<dbReference type="InterPro" id="IPR001387">
    <property type="entry name" value="Cro/C1-type_HTH"/>
</dbReference>
<dbReference type="GO" id="GO:0003677">
    <property type="term" value="F:DNA binding"/>
    <property type="evidence" value="ECO:0007669"/>
    <property type="project" value="UniProtKB-KW"/>
</dbReference>
<dbReference type="InterPro" id="IPR011051">
    <property type="entry name" value="RmlC_Cupin_sf"/>
</dbReference>
<dbReference type="Gene3D" id="1.10.260.40">
    <property type="entry name" value="lambda repressor-like DNA-binding domains"/>
    <property type="match status" value="1"/>
</dbReference>
<dbReference type="CDD" id="cd02209">
    <property type="entry name" value="cupin_XRE_C"/>
    <property type="match status" value="1"/>
</dbReference>
<dbReference type="InterPro" id="IPR013096">
    <property type="entry name" value="Cupin_2"/>
</dbReference>
<dbReference type="Pfam" id="PF07883">
    <property type="entry name" value="Cupin_2"/>
    <property type="match status" value="1"/>
</dbReference>
<gene>
    <name evidence="3" type="primary">puuR_1</name>
    <name evidence="3" type="ORF">HALOF300_03565</name>
</gene>
<dbReference type="PROSITE" id="PS50943">
    <property type="entry name" value="HTH_CROC1"/>
    <property type="match status" value="1"/>
</dbReference>
<dbReference type="SMART" id="SM00530">
    <property type="entry name" value="HTH_XRE"/>
    <property type="match status" value="1"/>
</dbReference>
<evidence type="ECO:0000313" key="4">
    <source>
        <dbReference type="Proteomes" id="UP000419743"/>
    </source>
</evidence>
<dbReference type="AlphaFoldDB" id="A0A7M4DN37"/>
<name>A0A7M4DN37_9MICO</name>
<dbReference type="InterPro" id="IPR014710">
    <property type="entry name" value="RmlC-like_jellyroll"/>
</dbReference>
<dbReference type="InterPro" id="IPR050807">
    <property type="entry name" value="TransReg_Diox_bact_type"/>
</dbReference>
<dbReference type="InterPro" id="IPR010982">
    <property type="entry name" value="Lambda_DNA-bd_dom_sf"/>
</dbReference>
<dbReference type="CDD" id="cd00093">
    <property type="entry name" value="HTH_XRE"/>
    <property type="match status" value="1"/>
</dbReference>
<dbReference type="GO" id="GO:0005829">
    <property type="term" value="C:cytosol"/>
    <property type="evidence" value="ECO:0007669"/>
    <property type="project" value="TreeGrafter"/>
</dbReference>
<reference evidence="3 4" key="1">
    <citation type="submission" date="2019-11" db="EMBL/GenBank/DDBJ databases">
        <authorList>
            <person name="Criscuolo A."/>
        </authorList>
    </citation>
    <scope>NUCLEOTIDE SEQUENCE [LARGE SCALE GENOMIC DNA]</scope>
    <source>
        <strain evidence="3">CIP111667</strain>
    </source>
</reference>
<dbReference type="GO" id="GO:0003700">
    <property type="term" value="F:DNA-binding transcription factor activity"/>
    <property type="evidence" value="ECO:0007669"/>
    <property type="project" value="TreeGrafter"/>
</dbReference>
<dbReference type="EMBL" id="CACRYJ010000053">
    <property type="protein sequence ID" value="VZO38847.1"/>
    <property type="molecule type" value="Genomic_DNA"/>
</dbReference>
<keyword evidence="4" id="KW-1185">Reference proteome</keyword>
<dbReference type="Pfam" id="PF01381">
    <property type="entry name" value="HTH_3"/>
    <property type="match status" value="1"/>
</dbReference>
<evidence type="ECO:0000259" key="2">
    <source>
        <dbReference type="PROSITE" id="PS50943"/>
    </source>
</evidence>
<accession>A0A7M4DN37</accession>
<keyword evidence="1" id="KW-0238">DNA-binding</keyword>
<protein>
    <submittedName>
        <fullName evidence="3">HTH-type transcriptional regulator PuuR</fullName>
    </submittedName>
</protein>
<evidence type="ECO:0000256" key="1">
    <source>
        <dbReference type="ARBA" id="ARBA00023125"/>
    </source>
</evidence>
<feature type="domain" description="HTH cro/C1-type" evidence="2">
    <location>
        <begin position="21"/>
        <end position="75"/>
    </location>
</feature>
<dbReference type="PANTHER" id="PTHR46797:SF1">
    <property type="entry name" value="METHYLPHOSPHONATE SYNTHASE"/>
    <property type="match status" value="1"/>
</dbReference>
<organism evidence="3 4">
    <name type="scientific">Occultella aeris</name>
    <dbReference type="NCBI Taxonomy" id="2761496"/>
    <lineage>
        <taxon>Bacteria</taxon>
        <taxon>Bacillati</taxon>
        <taxon>Actinomycetota</taxon>
        <taxon>Actinomycetes</taxon>
        <taxon>Micrococcales</taxon>
        <taxon>Ruaniaceae</taxon>
        <taxon>Occultella</taxon>
    </lineage>
</organism>
<dbReference type="PANTHER" id="PTHR46797">
    <property type="entry name" value="HTH-TYPE TRANSCRIPTIONAL REGULATOR"/>
    <property type="match status" value="1"/>
</dbReference>
<dbReference type="RefSeq" id="WP_156742228.1">
    <property type="nucleotide sequence ID" value="NZ_CACRYJ010000053.1"/>
</dbReference>